<feature type="domain" description="GP-PDE" evidence="1">
    <location>
        <begin position="32"/>
        <end position="272"/>
    </location>
</feature>
<name>A0A8H7UEE4_9FUNG</name>
<accession>A0A8H7UEE4</accession>
<dbReference type="AlphaFoldDB" id="A0A8H7UEE4"/>
<evidence type="ECO:0000313" key="3">
    <source>
        <dbReference type="Proteomes" id="UP000612746"/>
    </source>
</evidence>
<evidence type="ECO:0000259" key="1">
    <source>
        <dbReference type="PROSITE" id="PS51704"/>
    </source>
</evidence>
<proteinExistence type="predicted"/>
<dbReference type="EMBL" id="JAEPRA010000007">
    <property type="protein sequence ID" value="KAG2182631.1"/>
    <property type="molecule type" value="Genomic_DNA"/>
</dbReference>
<dbReference type="InterPro" id="IPR017946">
    <property type="entry name" value="PLC-like_Pdiesterase_TIM-brl"/>
</dbReference>
<dbReference type="GO" id="GO:0008081">
    <property type="term" value="F:phosphoric diester hydrolase activity"/>
    <property type="evidence" value="ECO:0007669"/>
    <property type="project" value="InterPro"/>
</dbReference>
<evidence type="ECO:0000313" key="2">
    <source>
        <dbReference type="EMBL" id="KAG2182631.1"/>
    </source>
</evidence>
<comment type="caution">
    <text evidence="2">The sequence shown here is derived from an EMBL/GenBank/DDBJ whole genome shotgun (WGS) entry which is preliminary data.</text>
</comment>
<keyword evidence="3" id="KW-1185">Reference proteome</keyword>
<dbReference type="Pfam" id="PF03009">
    <property type="entry name" value="GDPD"/>
    <property type="match status" value="1"/>
</dbReference>
<organism evidence="2 3">
    <name type="scientific">Umbelopsis vinacea</name>
    <dbReference type="NCBI Taxonomy" id="44442"/>
    <lineage>
        <taxon>Eukaryota</taxon>
        <taxon>Fungi</taxon>
        <taxon>Fungi incertae sedis</taxon>
        <taxon>Mucoromycota</taxon>
        <taxon>Mucoromycotina</taxon>
        <taxon>Umbelopsidomycetes</taxon>
        <taxon>Umbelopsidales</taxon>
        <taxon>Umbelopsidaceae</taxon>
        <taxon>Umbelopsis</taxon>
    </lineage>
</organism>
<protein>
    <recommendedName>
        <fullName evidence="1">GP-PDE domain-containing protein</fullName>
    </recommendedName>
</protein>
<dbReference type="GO" id="GO:0006629">
    <property type="term" value="P:lipid metabolic process"/>
    <property type="evidence" value="ECO:0007669"/>
    <property type="project" value="InterPro"/>
</dbReference>
<dbReference type="InterPro" id="IPR030395">
    <property type="entry name" value="GP_PDE_dom"/>
</dbReference>
<dbReference type="PROSITE" id="PS51704">
    <property type="entry name" value="GP_PDE"/>
    <property type="match status" value="1"/>
</dbReference>
<sequence length="315" mass="35865">MTVPEPTHGTIPRCQPPFTHTFTIPSCHIECPHVVGHRGFSAKYPENTMISFDEAVKAGANGIESDIHMTKDGEMVMLHDPRLDRTTDGTGVIKEQNWYGYMENLRTKKAPHCAIPRMSDVLTYLKQKENVDNGLYLVLDIKNDNSPSVLEELHKLVQAHEPHDFSKQIVIGIWHPRFIPLAQKLFPDYSLCFIGVSVPAARKHFFEHVDVISLHFAALSGEDGQKLIRDAHEANKKVFVWTVNTPAMIQETVRWKVDGVLGDDVNVLLHNVHAIASDEKALIVPSASYMTFSRRWYYYFIRNLMVFASWKFLGI</sequence>
<dbReference type="Proteomes" id="UP000612746">
    <property type="component" value="Unassembled WGS sequence"/>
</dbReference>
<gene>
    <name evidence="2" type="ORF">INT44_005610</name>
</gene>
<dbReference type="SUPFAM" id="SSF51695">
    <property type="entry name" value="PLC-like phosphodiesterases"/>
    <property type="match status" value="1"/>
</dbReference>
<dbReference type="Gene3D" id="3.20.20.190">
    <property type="entry name" value="Phosphatidylinositol (PI) phosphodiesterase"/>
    <property type="match status" value="1"/>
</dbReference>
<reference evidence="2" key="1">
    <citation type="submission" date="2020-12" db="EMBL/GenBank/DDBJ databases">
        <title>Metabolic potential, ecology and presence of endohyphal bacteria is reflected in genomic diversity of Mucoromycotina.</title>
        <authorList>
            <person name="Muszewska A."/>
            <person name="Okrasinska A."/>
            <person name="Steczkiewicz K."/>
            <person name="Drgas O."/>
            <person name="Orlowska M."/>
            <person name="Perlinska-Lenart U."/>
            <person name="Aleksandrzak-Piekarczyk T."/>
            <person name="Szatraj K."/>
            <person name="Zielenkiewicz U."/>
            <person name="Pilsyk S."/>
            <person name="Malc E."/>
            <person name="Mieczkowski P."/>
            <person name="Kruszewska J.S."/>
            <person name="Biernat P."/>
            <person name="Pawlowska J."/>
        </authorList>
    </citation>
    <scope>NUCLEOTIDE SEQUENCE</scope>
    <source>
        <strain evidence="2">WA0000051536</strain>
    </source>
</reference>
<dbReference type="PANTHER" id="PTHR43805:SF1">
    <property type="entry name" value="GP-PDE DOMAIN-CONTAINING PROTEIN"/>
    <property type="match status" value="1"/>
</dbReference>
<dbReference type="PANTHER" id="PTHR43805">
    <property type="entry name" value="GLYCEROPHOSPHORYL DIESTER PHOSPHODIESTERASE"/>
    <property type="match status" value="1"/>
</dbReference>
<dbReference type="OrthoDB" id="1470350at2759"/>